<evidence type="ECO:0000256" key="7">
    <source>
        <dbReference type="ARBA" id="ARBA00022777"/>
    </source>
</evidence>
<dbReference type="SUPFAM" id="SSF55874">
    <property type="entry name" value="ATPase domain of HSP90 chaperone/DNA topoisomerase II/histidine kinase"/>
    <property type="match status" value="1"/>
</dbReference>
<gene>
    <name evidence="14" type="ORF">GCM10022223_28200</name>
</gene>
<dbReference type="InterPro" id="IPR003661">
    <property type="entry name" value="HisK_dim/P_dom"/>
</dbReference>
<dbReference type="InterPro" id="IPR050428">
    <property type="entry name" value="TCS_sensor_his_kinase"/>
</dbReference>
<feature type="domain" description="HAMP" evidence="13">
    <location>
        <begin position="194"/>
        <end position="234"/>
    </location>
</feature>
<dbReference type="PRINTS" id="PR00344">
    <property type="entry name" value="BCTRLSENSOR"/>
</dbReference>
<evidence type="ECO:0000256" key="6">
    <source>
        <dbReference type="ARBA" id="ARBA00022692"/>
    </source>
</evidence>
<sequence>MRLWPVSIRGRLVGAVVLTMAGVLAGSAAATAWGLNSYLDERVSTRMENVRGQIQRVVALNVANGGDLVVNQQQLDLLLGDNNNGLILVVDGKTGLAVDLPDVPAQQLIETASASPGRVVFIDGDDPVATLALPTKGLRFRIGAGSAVVEVDSLVLAVSRADDQQTVHRLIRIGLLVSLIAMALLAVLVALIVRAGLRPLTELASAVQAVGRGERDPDTIPMQGSTETGQVARAARDAFTARTRAEDRLRTFVADASHELRTPLTKIGGWVDLYLQGGLGGEAGTQAAMEKVEAETGRMGLLVEELSLLARLDAQVPLDLEGLDLRPLVEEVLDDARVVSAGRLFTRHVPAEPVTVQGDPERLRRVLRNLVGNAVQHTPPGTGVEVSVRAEDEVVTVAVSDHGEGIPAEQLPKLFERFWRADESRTRAKGGSGLGLAIVEAVVVAHGGSVGVTSQVGLGTTVTIRLPAAPPEVS</sequence>
<proteinExistence type="predicted"/>
<evidence type="ECO:0000256" key="1">
    <source>
        <dbReference type="ARBA" id="ARBA00000085"/>
    </source>
</evidence>
<dbReference type="PANTHER" id="PTHR45436:SF5">
    <property type="entry name" value="SENSOR HISTIDINE KINASE TRCS"/>
    <property type="match status" value="1"/>
</dbReference>
<accession>A0ABP6ZNM8</accession>
<evidence type="ECO:0000256" key="3">
    <source>
        <dbReference type="ARBA" id="ARBA00012438"/>
    </source>
</evidence>
<dbReference type="InterPro" id="IPR005467">
    <property type="entry name" value="His_kinase_dom"/>
</dbReference>
<dbReference type="SMART" id="SM00387">
    <property type="entry name" value="HATPase_c"/>
    <property type="match status" value="1"/>
</dbReference>
<dbReference type="SMART" id="SM00388">
    <property type="entry name" value="HisKA"/>
    <property type="match status" value="1"/>
</dbReference>
<name>A0ABP6ZNM8_9ACTN</name>
<dbReference type="InterPro" id="IPR003660">
    <property type="entry name" value="HAMP_dom"/>
</dbReference>
<feature type="domain" description="Histidine kinase" evidence="12">
    <location>
        <begin position="255"/>
        <end position="470"/>
    </location>
</feature>
<dbReference type="InterPro" id="IPR036890">
    <property type="entry name" value="HATPase_C_sf"/>
</dbReference>
<feature type="transmembrane region" description="Helical" evidence="11">
    <location>
        <begin position="170"/>
        <end position="193"/>
    </location>
</feature>
<keyword evidence="7 14" id="KW-0418">Kinase</keyword>
<keyword evidence="10 11" id="KW-0472">Membrane</keyword>
<comment type="catalytic activity">
    <reaction evidence="1">
        <text>ATP + protein L-histidine = ADP + protein N-phospho-L-histidine.</text>
        <dbReference type="EC" id="2.7.13.3"/>
    </reaction>
</comment>
<dbReference type="InterPro" id="IPR004358">
    <property type="entry name" value="Sig_transdc_His_kin-like_C"/>
</dbReference>
<dbReference type="GO" id="GO:0016301">
    <property type="term" value="F:kinase activity"/>
    <property type="evidence" value="ECO:0007669"/>
    <property type="project" value="UniProtKB-KW"/>
</dbReference>
<comment type="subcellular location">
    <subcellularLocation>
        <location evidence="2">Cell membrane</location>
    </subcellularLocation>
</comment>
<evidence type="ECO:0000313" key="15">
    <source>
        <dbReference type="Proteomes" id="UP001501074"/>
    </source>
</evidence>
<dbReference type="PROSITE" id="PS50885">
    <property type="entry name" value="HAMP"/>
    <property type="match status" value="1"/>
</dbReference>
<evidence type="ECO:0000259" key="12">
    <source>
        <dbReference type="PROSITE" id="PS50109"/>
    </source>
</evidence>
<evidence type="ECO:0000259" key="13">
    <source>
        <dbReference type="PROSITE" id="PS50885"/>
    </source>
</evidence>
<evidence type="ECO:0000256" key="9">
    <source>
        <dbReference type="ARBA" id="ARBA00023012"/>
    </source>
</evidence>
<evidence type="ECO:0000256" key="4">
    <source>
        <dbReference type="ARBA" id="ARBA00022553"/>
    </source>
</evidence>
<dbReference type="InterPro" id="IPR003594">
    <property type="entry name" value="HATPase_dom"/>
</dbReference>
<evidence type="ECO:0000256" key="11">
    <source>
        <dbReference type="SAM" id="Phobius"/>
    </source>
</evidence>
<dbReference type="Gene3D" id="6.10.340.10">
    <property type="match status" value="1"/>
</dbReference>
<dbReference type="Pfam" id="PF00512">
    <property type="entry name" value="HisKA"/>
    <property type="match status" value="1"/>
</dbReference>
<evidence type="ECO:0000256" key="5">
    <source>
        <dbReference type="ARBA" id="ARBA00022679"/>
    </source>
</evidence>
<keyword evidence="15" id="KW-1185">Reference proteome</keyword>
<dbReference type="Pfam" id="PF02518">
    <property type="entry name" value="HATPase_c"/>
    <property type="match status" value="1"/>
</dbReference>
<dbReference type="PROSITE" id="PS50109">
    <property type="entry name" value="HIS_KIN"/>
    <property type="match status" value="1"/>
</dbReference>
<dbReference type="Gene3D" id="3.30.565.10">
    <property type="entry name" value="Histidine kinase-like ATPase, C-terminal domain"/>
    <property type="match status" value="1"/>
</dbReference>
<keyword evidence="8 11" id="KW-1133">Transmembrane helix</keyword>
<dbReference type="Pfam" id="PF00672">
    <property type="entry name" value="HAMP"/>
    <property type="match status" value="1"/>
</dbReference>
<evidence type="ECO:0000256" key="8">
    <source>
        <dbReference type="ARBA" id="ARBA00022989"/>
    </source>
</evidence>
<dbReference type="CDD" id="cd00075">
    <property type="entry name" value="HATPase"/>
    <property type="match status" value="1"/>
</dbReference>
<dbReference type="RefSeq" id="WP_231487255.1">
    <property type="nucleotide sequence ID" value="NZ_BAAAZO010000003.1"/>
</dbReference>
<keyword evidence="5" id="KW-0808">Transferase</keyword>
<keyword evidence="9" id="KW-0902">Two-component regulatory system</keyword>
<dbReference type="SUPFAM" id="SSF47384">
    <property type="entry name" value="Homodimeric domain of signal transducing histidine kinase"/>
    <property type="match status" value="1"/>
</dbReference>
<comment type="caution">
    <text evidence="14">The sequence shown here is derived from an EMBL/GenBank/DDBJ whole genome shotgun (WGS) entry which is preliminary data.</text>
</comment>
<dbReference type="CDD" id="cd00082">
    <property type="entry name" value="HisKA"/>
    <property type="match status" value="1"/>
</dbReference>
<evidence type="ECO:0000313" key="14">
    <source>
        <dbReference type="EMBL" id="GAA3610397.1"/>
    </source>
</evidence>
<dbReference type="Proteomes" id="UP001501074">
    <property type="component" value="Unassembled WGS sequence"/>
</dbReference>
<evidence type="ECO:0000256" key="10">
    <source>
        <dbReference type="ARBA" id="ARBA00023136"/>
    </source>
</evidence>
<dbReference type="EMBL" id="BAAAZO010000003">
    <property type="protein sequence ID" value="GAA3610397.1"/>
    <property type="molecule type" value="Genomic_DNA"/>
</dbReference>
<dbReference type="InterPro" id="IPR036097">
    <property type="entry name" value="HisK_dim/P_sf"/>
</dbReference>
<keyword evidence="4" id="KW-0597">Phosphoprotein</keyword>
<organism evidence="14 15">
    <name type="scientific">Kineosporia mesophila</name>
    <dbReference type="NCBI Taxonomy" id="566012"/>
    <lineage>
        <taxon>Bacteria</taxon>
        <taxon>Bacillati</taxon>
        <taxon>Actinomycetota</taxon>
        <taxon>Actinomycetes</taxon>
        <taxon>Kineosporiales</taxon>
        <taxon>Kineosporiaceae</taxon>
        <taxon>Kineosporia</taxon>
    </lineage>
</organism>
<reference evidence="15" key="1">
    <citation type="journal article" date="2019" name="Int. J. Syst. Evol. Microbiol.">
        <title>The Global Catalogue of Microorganisms (GCM) 10K type strain sequencing project: providing services to taxonomists for standard genome sequencing and annotation.</title>
        <authorList>
            <consortium name="The Broad Institute Genomics Platform"/>
            <consortium name="The Broad Institute Genome Sequencing Center for Infectious Disease"/>
            <person name="Wu L."/>
            <person name="Ma J."/>
        </authorList>
    </citation>
    <scope>NUCLEOTIDE SEQUENCE [LARGE SCALE GENOMIC DNA]</scope>
    <source>
        <strain evidence="15">JCM 16902</strain>
    </source>
</reference>
<keyword evidence="6 11" id="KW-0812">Transmembrane</keyword>
<evidence type="ECO:0000256" key="2">
    <source>
        <dbReference type="ARBA" id="ARBA00004236"/>
    </source>
</evidence>
<dbReference type="Gene3D" id="1.10.287.130">
    <property type="match status" value="1"/>
</dbReference>
<dbReference type="EC" id="2.7.13.3" evidence="3"/>
<dbReference type="PANTHER" id="PTHR45436">
    <property type="entry name" value="SENSOR HISTIDINE KINASE YKOH"/>
    <property type="match status" value="1"/>
</dbReference>
<protein>
    <recommendedName>
        <fullName evidence="3">histidine kinase</fullName>
        <ecNumber evidence="3">2.7.13.3</ecNumber>
    </recommendedName>
</protein>